<dbReference type="AlphaFoldDB" id="C7R4W2"/>
<reference evidence="9 10" key="1">
    <citation type="journal article" date="2009" name="Stand. Genomic Sci.">
        <title>Complete genome sequence of Jonesia denitrificans type strain (Prevot 55134).</title>
        <authorList>
            <person name="Pukall R."/>
            <person name="Gehrich-Schroter G."/>
            <person name="Lapidus A."/>
            <person name="Nolan M."/>
            <person name="Glavina Del Rio T."/>
            <person name="Lucas S."/>
            <person name="Chen F."/>
            <person name="Tice H."/>
            <person name="Pitluck S."/>
            <person name="Cheng J.F."/>
            <person name="Copeland A."/>
            <person name="Saunders E."/>
            <person name="Brettin T."/>
            <person name="Detter J.C."/>
            <person name="Bruce D."/>
            <person name="Goodwin L."/>
            <person name="Pati A."/>
            <person name="Ivanova N."/>
            <person name="Mavromatis K."/>
            <person name="Ovchinnikova G."/>
            <person name="Chen A."/>
            <person name="Palaniappan K."/>
            <person name="Land M."/>
            <person name="Hauser L."/>
            <person name="Chang Y.J."/>
            <person name="Jeffries C.D."/>
            <person name="Chain P."/>
            <person name="Goker M."/>
            <person name="Bristow J."/>
            <person name="Eisen J.A."/>
            <person name="Markowitz V."/>
            <person name="Hugenholtz P."/>
            <person name="Kyrpides N.C."/>
            <person name="Klenk H.P."/>
            <person name="Han C."/>
        </authorList>
    </citation>
    <scope>NUCLEOTIDE SEQUENCE [LARGE SCALE GENOMIC DNA]</scope>
    <source>
        <strain evidence="10">ATCC 14870 / DSM 20603 / BCRC 15368 / CIP 55.134 / JCM 11481 / NBRC 15587 / NCTC 10816 / Prevot 55134</strain>
    </source>
</reference>
<dbReference type="PANTHER" id="PTHR36115:SF6">
    <property type="entry name" value="PROLINE-RICH ANTIGEN HOMOLOG"/>
    <property type="match status" value="1"/>
</dbReference>
<evidence type="ECO:0000313" key="10">
    <source>
        <dbReference type="Proteomes" id="UP000000628"/>
    </source>
</evidence>
<name>C7R4W2_JONDD</name>
<feature type="domain" description="RDD" evidence="8">
    <location>
        <begin position="33"/>
        <end position="135"/>
    </location>
</feature>
<dbReference type="Proteomes" id="UP000000628">
    <property type="component" value="Chromosome"/>
</dbReference>
<evidence type="ECO:0000313" key="9">
    <source>
        <dbReference type="EMBL" id="ACV09132.1"/>
    </source>
</evidence>
<dbReference type="GO" id="GO:0005886">
    <property type="term" value="C:plasma membrane"/>
    <property type="evidence" value="ECO:0007669"/>
    <property type="project" value="UniProtKB-SubCell"/>
</dbReference>
<dbReference type="PANTHER" id="PTHR36115">
    <property type="entry name" value="PROLINE-RICH ANTIGEN HOMOLOG-RELATED"/>
    <property type="match status" value="1"/>
</dbReference>
<gene>
    <name evidence="9" type="ordered locus">Jden_1483</name>
</gene>
<feature type="transmembrane region" description="Helical" evidence="7">
    <location>
        <begin position="63"/>
        <end position="80"/>
    </location>
</feature>
<keyword evidence="10" id="KW-1185">Reference proteome</keyword>
<evidence type="ECO:0000256" key="5">
    <source>
        <dbReference type="ARBA" id="ARBA00023136"/>
    </source>
</evidence>
<dbReference type="eggNOG" id="COG1714">
    <property type="taxonomic scope" value="Bacteria"/>
</dbReference>
<dbReference type="OrthoDB" id="5187110at2"/>
<sequence>MASRQDFGSWLNGGPPAHGSQPGVEGAAEPQRAPLGRRVVALIIDWAVASGITWLVFQGQPLAQLGVFALVTVVLVATLGTTIGHRLTGLRVRRINSPTPYVGVVPALIRTALLCLVIPAVVWDAQGRGLHDIAARTTIVRA</sequence>
<keyword evidence="5 7" id="KW-0472">Membrane</keyword>
<dbReference type="InterPro" id="IPR051791">
    <property type="entry name" value="Pra-immunoreactive"/>
</dbReference>
<evidence type="ECO:0000256" key="7">
    <source>
        <dbReference type="SAM" id="Phobius"/>
    </source>
</evidence>
<comment type="subcellular location">
    <subcellularLocation>
        <location evidence="1">Cell membrane</location>
        <topology evidence="1">Multi-pass membrane protein</topology>
    </subcellularLocation>
</comment>
<keyword evidence="2" id="KW-1003">Cell membrane</keyword>
<evidence type="ECO:0000256" key="3">
    <source>
        <dbReference type="ARBA" id="ARBA00022692"/>
    </source>
</evidence>
<dbReference type="Pfam" id="PF06271">
    <property type="entry name" value="RDD"/>
    <property type="match status" value="1"/>
</dbReference>
<accession>C7R4W2</accession>
<proteinExistence type="predicted"/>
<dbReference type="InterPro" id="IPR010432">
    <property type="entry name" value="RDD"/>
</dbReference>
<dbReference type="EMBL" id="CP001706">
    <property type="protein sequence ID" value="ACV09132.1"/>
    <property type="molecule type" value="Genomic_DNA"/>
</dbReference>
<keyword evidence="3 7" id="KW-0812">Transmembrane</keyword>
<feature type="transmembrane region" description="Helical" evidence="7">
    <location>
        <begin position="39"/>
        <end position="57"/>
    </location>
</feature>
<feature type="region of interest" description="Disordered" evidence="6">
    <location>
        <begin position="1"/>
        <end position="28"/>
    </location>
</feature>
<keyword evidence="4 7" id="KW-1133">Transmembrane helix</keyword>
<evidence type="ECO:0000256" key="6">
    <source>
        <dbReference type="SAM" id="MobiDB-lite"/>
    </source>
</evidence>
<dbReference type="HOGENOM" id="CLU_110186_0_0_11"/>
<organism evidence="9 10">
    <name type="scientific">Jonesia denitrificans (strain ATCC 14870 / DSM 20603 / BCRC 15368 / CIP 55.134 / JCM 11481 / NBRC 15587 / NCTC 10816 / Prevot 55134)</name>
    <name type="common">Listeria denitrificans</name>
    <dbReference type="NCBI Taxonomy" id="471856"/>
    <lineage>
        <taxon>Bacteria</taxon>
        <taxon>Bacillati</taxon>
        <taxon>Actinomycetota</taxon>
        <taxon>Actinomycetes</taxon>
        <taxon>Micrococcales</taxon>
        <taxon>Jonesiaceae</taxon>
        <taxon>Jonesia</taxon>
    </lineage>
</organism>
<dbReference type="STRING" id="471856.Jden_1483"/>
<feature type="transmembrane region" description="Helical" evidence="7">
    <location>
        <begin position="101"/>
        <end position="122"/>
    </location>
</feature>
<evidence type="ECO:0000259" key="8">
    <source>
        <dbReference type="Pfam" id="PF06271"/>
    </source>
</evidence>
<evidence type="ECO:0000256" key="1">
    <source>
        <dbReference type="ARBA" id="ARBA00004651"/>
    </source>
</evidence>
<evidence type="ECO:0000256" key="4">
    <source>
        <dbReference type="ARBA" id="ARBA00022989"/>
    </source>
</evidence>
<dbReference type="KEGG" id="jde:Jden_1483"/>
<protein>
    <submittedName>
        <fullName evidence="9">RDD domain containing protein</fullName>
    </submittedName>
</protein>
<evidence type="ECO:0000256" key="2">
    <source>
        <dbReference type="ARBA" id="ARBA00022475"/>
    </source>
</evidence>
<dbReference type="RefSeq" id="WP_015771760.1">
    <property type="nucleotide sequence ID" value="NC_013174.1"/>
</dbReference>